<keyword evidence="2" id="KW-1185">Reference proteome</keyword>
<sequence>MIVAAAVCPHPPLLFPELAGAAAAELDELRAACAAAVGRLAEAAPETVVVVGGAETAGSYGPAAAGTLAPWGVDARAGAGEPILPLSLTVGRRLLEAGGLTASAFHAVPFDASPEECAALGADLAAGDARAALLVMADGSACLTEKAPGYLDPRAEPYNAAIVGALARGGAPELDPGEAAGLWVAGRAALTVLAGAGAGAGAGGPFRGEILYDDAPYGVGYFVALLTGA</sequence>
<organism evidence="1 2">
    <name type="scientific">Planobispora longispora</name>
    <dbReference type="NCBI Taxonomy" id="28887"/>
    <lineage>
        <taxon>Bacteria</taxon>
        <taxon>Bacillati</taxon>
        <taxon>Actinomycetota</taxon>
        <taxon>Actinomycetes</taxon>
        <taxon>Streptosporangiales</taxon>
        <taxon>Streptosporangiaceae</taxon>
        <taxon>Planobispora</taxon>
    </lineage>
</organism>
<name>A0A8J3W6J1_9ACTN</name>
<evidence type="ECO:0008006" key="3">
    <source>
        <dbReference type="Google" id="ProtNLM"/>
    </source>
</evidence>
<accession>A0A8J3W6J1</accession>
<evidence type="ECO:0000313" key="2">
    <source>
        <dbReference type="Proteomes" id="UP000616724"/>
    </source>
</evidence>
<dbReference type="EMBL" id="BOOH01000033">
    <property type="protein sequence ID" value="GIH77628.1"/>
    <property type="molecule type" value="Genomic_DNA"/>
</dbReference>
<protein>
    <recommendedName>
        <fullName evidence="3">Catalytic LigB subunit of aromatic ring-opening dioxygenase</fullName>
    </recommendedName>
</protein>
<dbReference type="Proteomes" id="UP000616724">
    <property type="component" value="Unassembled WGS sequence"/>
</dbReference>
<gene>
    <name evidence="1" type="ORF">Plo01_40570</name>
</gene>
<reference evidence="1 2" key="1">
    <citation type="submission" date="2021-01" db="EMBL/GenBank/DDBJ databases">
        <title>Whole genome shotgun sequence of Planobispora longispora NBRC 13918.</title>
        <authorList>
            <person name="Komaki H."/>
            <person name="Tamura T."/>
        </authorList>
    </citation>
    <scope>NUCLEOTIDE SEQUENCE [LARGE SCALE GENOMIC DNA]</scope>
    <source>
        <strain evidence="1 2">NBRC 13918</strain>
    </source>
</reference>
<dbReference type="RefSeq" id="WP_203892185.1">
    <property type="nucleotide sequence ID" value="NZ_BOOH01000033.1"/>
</dbReference>
<comment type="caution">
    <text evidence="1">The sequence shown here is derived from an EMBL/GenBank/DDBJ whole genome shotgun (WGS) entry which is preliminary data.</text>
</comment>
<dbReference type="Gene3D" id="3.40.830.10">
    <property type="entry name" value="LigB-like"/>
    <property type="match status" value="2"/>
</dbReference>
<evidence type="ECO:0000313" key="1">
    <source>
        <dbReference type="EMBL" id="GIH77628.1"/>
    </source>
</evidence>
<dbReference type="AlphaFoldDB" id="A0A8J3W6J1"/>
<proteinExistence type="predicted"/>